<dbReference type="SUPFAM" id="SSF55083">
    <property type="entry name" value="6-hydroxymethyl-7,8-dihydropterin pyrophosphokinase, HPPK"/>
    <property type="match status" value="1"/>
</dbReference>
<evidence type="ECO:0000256" key="1">
    <source>
        <dbReference type="ARBA" id="ARBA00005051"/>
    </source>
</evidence>
<keyword evidence="3 9" id="KW-0808">Transferase</keyword>
<evidence type="ECO:0000256" key="5">
    <source>
        <dbReference type="ARBA" id="ARBA00022777"/>
    </source>
</evidence>
<evidence type="ECO:0000256" key="4">
    <source>
        <dbReference type="ARBA" id="ARBA00022741"/>
    </source>
</evidence>
<dbReference type="EC" id="2.7.6.3" evidence="2"/>
<gene>
    <name evidence="9" type="primary">folK</name>
    <name evidence="9" type="ORF">ABVT43_05465</name>
</gene>
<dbReference type="GO" id="GO:0003848">
    <property type="term" value="F:2-amino-4-hydroxy-6-hydroxymethyldihydropteridine diphosphokinase activity"/>
    <property type="evidence" value="ECO:0007669"/>
    <property type="project" value="UniProtKB-EC"/>
</dbReference>
<dbReference type="NCBIfam" id="TIGR01498">
    <property type="entry name" value="folK"/>
    <property type="match status" value="1"/>
</dbReference>
<feature type="domain" description="7,8-dihydro-6-hydroxymethylpterin-pyrophosphokinase" evidence="8">
    <location>
        <begin position="2"/>
        <end position="126"/>
    </location>
</feature>
<proteinExistence type="predicted"/>
<keyword evidence="5" id="KW-0418">Kinase</keyword>
<accession>A0ABV2BRK8</accession>
<dbReference type="PANTHER" id="PTHR43071:SF2">
    <property type="entry name" value="2-AMINO-4-HYDROXY-6-HYDROXYMETHYLDIHYDROPTERIDINE PYROPHOSPHOKINASE"/>
    <property type="match status" value="1"/>
</dbReference>
<protein>
    <recommendedName>
        <fullName evidence="2">2-amino-4-hydroxy-6-hydroxymethyldihydropteridine diphosphokinase</fullName>
        <ecNumber evidence="2">2.7.6.3</ecNumber>
    </recommendedName>
</protein>
<evidence type="ECO:0000256" key="6">
    <source>
        <dbReference type="ARBA" id="ARBA00022840"/>
    </source>
</evidence>
<dbReference type="Pfam" id="PF01288">
    <property type="entry name" value="HPPK"/>
    <property type="match status" value="1"/>
</dbReference>
<dbReference type="Gene3D" id="3.30.70.560">
    <property type="entry name" value="7,8-Dihydro-6-hydroxymethylpterin-pyrophosphokinase HPPK"/>
    <property type="match status" value="1"/>
</dbReference>
<dbReference type="RefSeq" id="WP_353874202.1">
    <property type="nucleotide sequence ID" value="NZ_JBEVCJ010000004.1"/>
</dbReference>
<evidence type="ECO:0000313" key="9">
    <source>
        <dbReference type="EMBL" id="MET1254569.1"/>
    </source>
</evidence>
<dbReference type="PANTHER" id="PTHR43071">
    <property type="entry name" value="2-AMINO-4-HYDROXY-6-HYDROXYMETHYLDIHYDROPTERIDINE PYROPHOSPHOKINASE"/>
    <property type="match status" value="1"/>
</dbReference>
<dbReference type="EMBL" id="JBEVCJ010000004">
    <property type="protein sequence ID" value="MET1254569.1"/>
    <property type="molecule type" value="Genomic_DNA"/>
</dbReference>
<evidence type="ECO:0000313" key="10">
    <source>
        <dbReference type="Proteomes" id="UP001548189"/>
    </source>
</evidence>
<keyword evidence="10" id="KW-1185">Reference proteome</keyword>
<reference evidence="9 10" key="1">
    <citation type="submission" date="2024-06" db="EMBL/GenBank/DDBJ databases">
        <authorList>
            <person name="Li F."/>
        </authorList>
    </citation>
    <scope>NUCLEOTIDE SEQUENCE [LARGE SCALE GENOMIC DNA]</scope>
    <source>
        <strain evidence="9 10">GXAS 311</strain>
    </source>
</reference>
<keyword evidence="6" id="KW-0067">ATP-binding</keyword>
<sequence>MYLGIGSNIEPALKISQAKSVLENSFQAVCFSATYISQAVGFAGDDFHNLVAKIETQLSLEALSTRLKQIEDQLGRVRGGKKFSSRHIDIDILLYGELVSEEPIVLPRPEIHENAYVLCPLAELAPDLVEPGGSLTYAQLWDTFDQSRQKLIRLVE</sequence>
<comment type="pathway">
    <text evidence="1">Cofactor biosynthesis; tetrahydrofolate biosynthesis; 2-amino-4-hydroxy-6-hydroxymethyl-7,8-dihydropteridine diphosphate from 7,8-dihydroneopterin triphosphate: step 4/4.</text>
</comment>
<dbReference type="Proteomes" id="UP001548189">
    <property type="component" value="Unassembled WGS sequence"/>
</dbReference>
<evidence type="ECO:0000259" key="8">
    <source>
        <dbReference type="Pfam" id="PF01288"/>
    </source>
</evidence>
<comment type="caution">
    <text evidence="9">The sequence shown here is derived from an EMBL/GenBank/DDBJ whole genome shotgun (WGS) entry which is preliminary data.</text>
</comment>
<keyword evidence="7" id="KW-0289">Folate biosynthesis</keyword>
<dbReference type="CDD" id="cd00483">
    <property type="entry name" value="HPPK"/>
    <property type="match status" value="1"/>
</dbReference>
<evidence type="ECO:0000256" key="2">
    <source>
        <dbReference type="ARBA" id="ARBA00013253"/>
    </source>
</evidence>
<keyword evidence="4" id="KW-0547">Nucleotide-binding</keyword>
<evidence type="ECO:0000256" key="3">
    <source>
        <dbReference type="ARBA" id="ARBA00022679"/>
    </source>
</evidence>
<name>A0ABV2BRK8_9GAMM</name>
<dbReference type="InterPro" id="IPR035907">
    <property type="entry name" value="Hppk_sf"/>
</dbReference>
<dbReference type="InterPro" id="IPR000550">
    <property type="entry name" value="Hppk"/>
</dbReference>
<organism evidence="9 10">
    <name type="scientific">Aliikangiella maris</name>
    <dbReference type="NCBI Taxonomy" id="3162458"/>
    <lineage>
        <taxon>Bacteria</taxon>
        <taxon>Pseudomonadati</taxon>
        <taxon>Pseudomonadota</taxon>
        <taxon>Gammaproteobacteria</taxon>
        <taxon>Oceanospirillales</taxon>
        <taxon>Pleioneaceae</taxon>
        <taxon>Aliikangiella</taxon>
    </lineage>
</organism>
<evidence type="ECO:0000256" key="7">
    <source>
        <dbReference type="ARBA" id="ARBA00022909"/>
    </source>
</evidence>